<evidence type="ECO:0000256" key="1">
    <source>
        <dbReference type="SAM" id="MobiDB-lite"/>
    </source>
</evidence>
<evidence type="ECO:0000313" key="3">
    <source>
        <dbReference type="EMBL" id="JAI67148.1"/>
    </source>
</evidence>
<feature type="domain" description="H15" evidence="2">
    <location>
        <begin position="90"/>
        <end position="169"/>
    </location>
</feature>
<reference evidence="3" key="1">
    <citation type="submission" date="2015-09" db="EMBL/GenBank/DDBJ databases">
        <title>Scylla olivacea transcriptome.</title>
        <authorList>
            <person name="Ikhwanuddin M."/>
        </authorList>
    </citation>
    <scope>NUCLEOTIDE SEQUENCE</scope>
</reference>
<dbReference type="Gene3D" id="1.10.10.10">
    <property type="entry name" value="Winged helix-like DNA-binding domain superfamily/Winged helix DNA-binding domain"/>
    <property type="match status" value="1"/>
</dbReference>
<evidence type="ECO:0000259" key="2">
    <source>
        <dbReference type="PROSITE" id="PS51504"/>
    </source>
</evidence>
<dbReference type="SMART" id="SM00526">
    <property type="entry name" value="H15"/>
    <property type="match status" value="1"/>
</dbReference>
<dbReference type="GO" id="GO:0000786">
    <property type="term" value="C:nucleosome"/>
    <property type="evidence" value="ECO:0007669"/>
    <property type="project" value="InterPro"/>
</dbReference>
<dbReference type="CDD" id="cd00073">
    <property type="entry name" value="H15"/>
    <property type="match status" value="1"/>
</dbReference>
<dbReference type="PROSITE" id="PS51504">
    <property type="entry name" value="H15"/>
    <property type="match status" value="1"/>
</dbReference>
<dbReference type="AlphaFoldDB" id="A0A0P4WJF5"/>
<sequence length="234" mass="26237">MSEDDSRGEEVKKGEEEEEEDTDSGEKTEKEEPAKEGEEAQEEEKSDEPQPPKKRGRKTGSGASPAKKAKKEKEKGAEGVTKKKRKPVKKHPKTMDMVVEAIDRLGEKRGSSVQAIKAYIVQNFKTVRMDMIKSMLRRSLTMGLQQGIVARPKAQADTQVMSGRYLLGKAAKMEDEDEVMPQQSKRAQEAKKSAKKLKKKAGRKPKKSPKKPVARKVSQAKAKRPIKKARRGRK</sequence>
<name>A0A0P4WJF5_SCYOL</name>
<dbReference type="GO" id="GO:0003677">
    <property type="term" value="F:DNA binding"/>
    <property type="evidence" value="ECO:0007669"/>
    <property type="project" value="InterPro"/>
</dbReference>
<feature type="region of interest" description="Disordered" evidence="1">
    <location>
        <begin position="173"/>
        <end position="234"/>
    </location>
</feature>
<feature type="region of interest" description="Disordered" evidence="1">
    <location>
        <begin position="1"/>
        <end position="95"/>
    </location>
</feature>
<accession>A0A0P4WJF5</accession>
<feature type="compositionally biased region" description="Basic and acidic residues" evidence="1">
    <location>
        <begin position="1"/>
        <end position="15"/>
    </location>
</feature>
<feature type="compositionally biased region" description="Basic and acidic residues" evidence="1">
    <location>
        <begin position="71"/>
        <end position="81"/>
    </location>
</feature>
<dbReference type="GO" id="GO:0006334">
    <property type="term" value="P:nucleosome assembly"/>
    <property type="evidence" value="ECO:0007669"/>
    <property type="project" value="InterPro"/>
</dbReference>
<dbReference type="InterPro" id="IPR036388">
    <property type="entry name" value="WH-like_DNA-bd_sf"/>
</dbReference>
<dbReference type="InterPro" id="IPR036390">
    <property type="entry name" value="WH_DNA-bd_sf"/>
</dbReference>
<dbReference type="Pfam" id="PF00538">
    <property type="entry name" value="Linker_histone"/>
    <property type="match status" value="1"/>
</dbReference>
<dbReference type="EMBL" id="GDRN01040643">
    <property type="protein sequence ID" value="JAI67148.1"/>
    <property type="molecule type" value="Transcribed_RNA"/>
</dbReference>
<feature type="compositionally biased region" description="Basic and acidic residues" evidence="1">
    <location>
        <begin position="24"/>
        <end position="38"/>
    </location>
</feature>
<proteinExistence type="predicted"/>
<organism evidence="3">
    <name type="scientific">Scylla olivacea</name>
    <name type="common">Orange mud crab</name>
    <name type="synonym">Cancer olivacea</name>
    <dbReference type="NCBI Taxonomy" id="85551"/>
    <lineage>
        <taxon>Eukaryota</taxon>
        <taxon>Metazoa</taxon>
        <taxon>Ecdysozoa</taxon>
        <taxon>Arthropoda</taxon>
        <taxon>Crustacea</taxon>
        <taxon>Multicrustacea</taxon>
        <taxon>Malacostraca</taxon>
        <taxon>Eumalacostraca</taxon>
        <taxon>Eucarida</taxon>
        <taxon>Decapoda</taxon>
        <taxon>Pleocyemata</taxon>
        <taxon>Brachyura</taxon>
        <taxon>Eubrachyura</taxon>
        <taxon>Portunoidea</taxon>
        <taxon>Portunidae</taxon>
        <taxon>Portuninae</taxon>
        <taxon>Scylla</taxon>
    </lineage>
</organism>
<feature type="compositionally biased region" description="Basic residues" evidence="1">
    <location>
        <begin position="221"/>
        <end position="234"/>
    </location>
</feature>
<dbReference type="InterPro" id="IPR005818">
    <property type="entry name" value="Histone_H1/H5_H15"/>
</dbReference>
<dbReference type="SUPFAM" id="SSF46785">
    <property type="entry name" value="Winged helix' DNA-binding domain"/>
    <property type="match status" value="1"/>
</dbReference>
<feature type="compositionally biased region" description="Basic residues" evidence="1">
    <location>
        <begin position="193"/>
        <end position="214"/>
    </location>
</feature>
<feature type="compositionally biased region" description="Basic residues" evidence="1">
    <location>
        <begin position="82"/>
        <end position="92"/>
    </location>
</feature>
<protein>
    <recommendedName>
        <fullName evidence="2">H15 domain-containing protein</fullName>
    </recommendedName>
</protein>